<dbReference type="AlphaFoldDB" id="A0A1B7YXW5"/>
<sequence length="214" mass="24847">MLYSRDNELFETTPLGKDKKFQFNNVPLKNNSSISLTILDRNGKAIYANFFFTVTPFQGKYKFNYSNLKDQISTVLFDSIENPLPVTSKEISLDEVVVVDNKLKYAKFFGEFNGRKVDSTMYNFNTLGNYMKQFGLKSRYFPTTTSSLADIKREGSVQLHKISYSLTGKPIYAYPSMIFNGIYTNYVMDYTETRMEFIDEIYYPKEKKETPVIS</sequence>
<dbReference type="EMBL" id="LZFP01000052">
    <property type="protein sequence ID" value="OBR35293.1"/>
    <property type="molecule type" value="Genomic_DNA"/>
</dbReference>
<dbReference type="Proteomes" id="UP000092164">
    <property type="component" value="Unassembled WGS sequence"/>
</dbReference>
<comment type="caution">
    <text evidence="1">The sequence shown here is derived from an EMBL/GenBank/DDBJ whole genome shotgun (WGS) entry which is preliminary data.</text>
</comment>
<organism evidence="1 2">
    <name type="scientific">Maribacter hydrothermalis</name>
    <dbReference type="NCBI Taxonomy" id="1836467"/>
    <lineage>
        <taxon>Bacteria</taxon>
        <taxon>Pseudomonadati</taxon>
        <taxon>Bacteroidota</taxon>
        <taxon>Flavobacteriia</taxon>
        <taxon>Flavobacteriales</taxon>
        <taxon>Flavobacteriaceae</taxon>
        <taxon>Maribacter</taxon>
    </lineage>
</organism>
<accession>A0A1B7YXW5</accession>
<dbReference type="OrthoDB" id="9920995at2"/>
<evidence type="ECO:0000313" key="2">
    <source>
        <dbReference type="Proteomes" id="UP000092164"/>
    </source>
</evidence>
<name>A0A1B7YXW5_9FLAO</name>
<gene>
    <name evidence="1" type="ORF">A9200_12040</name>
</gene>
<proteinExistence type="predicted"/>
<dbReference type="KEGG" id="mart:BTR34_05810"/>
<evidence type="ECO:0000313" key="1">
    <source>
        <dbReference type="EMBL" id="OBR35293.1"/>
    </source>
</evidence>
<keyword evidence="2" id="KW-1185">Reference proteome</keyword>
<reference evidence="2" key="1">
    <citation type="submission" date="2016-06" db="EMBL/GenBank/DDBJ databases">
        <authorList>
            <person name="Zhan P."/>
        </authorList>
    </citation>
    <scope>NUCLEOTIDE SEQUENCE [LARGE SCALE GENOMIC DNA]</scope>
    <source>
        <strain evidence="2">T28</strain>
    </source>
</reference>
<dbReference type="RefSeq" id="WP_068487349.1">
    <property type="nucleotide sequence ID" value="NZ_CP018760.1"/>
</dbReference>
<protein>
    <submittedName>
        <fullName evidence="1">Uncharacterized protein</fullName>
    </submittedName>
</protein>
<dbReference type="STRING" id="1836467.BTR34_05810"/>